<dbReference type="Proteomes" id="UP001281003">
    <property type="component" value="Unassembled WGS sequence"/>
</dbReference>
<name>A0AAE0PKJ6_SORBR</name>
<keyword evidence="3" id="KW-1185">Reference proteome</keyword>
<gene>
    <name evidence="2" type="ORF">B0T20DRAFT_450570</name>
</gene>
<evidence type="ECO:0000256" key="1">
    <source>
        <dbReference type="SAM" id="Phobius"/>
    </source>
</evidence>
<keyword evidence="1" id="KW-0812">Transmembrane</keyword>
<feature type="transmembrane region" description="Helical" evidence="1">
    <location>
        <begin position="165"/>
        <end position="185"/>
    </location>
</feature>
<proteinExistence type="predicted"/>
<accession>A0AAE0PKJ6</accession>
<protein>
    <submittedName>
        <fullName evidence="2">Uncharacterized protein</fullName>
    </submittedName>
</protein>
<keyword evidence="1" id="KW-1133">Transmembrane helix</keyword>
<evidence type="ECO:0000313" key="2">
    <source>
        <dbReference type="EMBL" id="KAK3401547.1"/>
    </source>
</evidence>
<dbReference type="AlphaFoldDB" id="A0AAE0PKJ6"/>
<keyword evidence="1" id="KW-0472">Membrane</keyword>
<comment type="caution">
    <text evidence="2">The sequence shown here is derived from an EMBL/GenBank/DDBJ whole genome shotgun (WGS) entry which is preliminary data.</text>
</comment>
<feature type="transmembrane region" description="Helical" evidence="1">
    <location>
        <begin position="197"/>
        <end position="222"/>
    </location>
</feature>
<dbReference type="EMBL" id="JAUTDP010000002">
    <property type="protein sequence ID" value="KAK3401547.1"/>
    <property type="molecule type" value="Genomic_DNA"/>
</dbReference>
<reference evidence="2" key="2">
    <citation type="submission" date="2023-07" db="EMBL/GenBank/DDBJ databases">
        <authorList>
            <consortium name="Lawrence Berkeley National Laboratory"/>
            <person name="Haridas S."/>
            <person name="Hensen N."/>
            <person name="Bonometti L."/>
            <person name="Westerberg I."/>
            <person name="Brannstrom I.O."/>
            <person name="Guillou S."/>
            <person name="Cros-Aarteil S."/>
            <person name="Calhoun S."/>
            <person name="Kuo A."/>
            <person name="Mondo S."/>
            <person name="Pangilinan J."/>
            <person name="Riley R."/>
            <person name="LaButti K."/>
            <person name="Andreopoulos B."/>
            <person name="Lipzen A."/>
            <person name="Chen C."/>
            <person name="Yanf M."/>
            <person name="Daum C."/>
            <person name="Ng V."/>
            <person name="Clum A."/>
            <person name="Steindorff A."/>
            <person name="Ohm R."/>
            <person name="Martin F."/>
            <person name="Silar P."/>
            <person name="Natvig D."/>
            <person name="Lalanne C."/>
            <person name="Gautier V."/>
            <person name="Ament-velasquez S.L."/>
            <person name="Kruys A."/>
            <person name="Hutchinson M.I."/>
            <person name="Powell A.J."/>
            <person name="Barry K."/>
            <person name="Miller A.N."/>
            <person name="Grigoriev I.V."/>
            <person name="Debuchy R."/>
            <person name="Gladieux P."/>
            <person name="Thoren M.H."/>
            <person name="Johannesson H."/>
        </authorList>
    </citation>
    <scope>NUCLEOTIDE SEQUENCE</scope>
    <source>
        <strain evidence="2">FGSC 1904</strain>
    </source>
</reference>
<evidence type="ECO:0000313" key="3">
    <source>
        <dbReference type="Proteomes" id="UP001281003"/>
    </source>
</evidence>
<sequence>MADRGTWKKRKIGTLYGRTSPFTEPDSRGHDGRRQDAYTRLILDDDKLSRSRLYFWTLSCLNEFIASLDDTQKQWTLFREARIDPIWNIDDEKETKDQDGDQKLKLLRACELLQEGEHLRQSFEDILAEFRAKVGVVQTLRDGLFNASALIESRSSTRLGQNVQLLTYISIFYLPLGFCAALWAVPNIDDHKTRIPFAITTSLVCIITFTVVFNLNNIANALGKTYFNRRQRLVEEMKDDPNSEWYERRQWFEEFPPNSDRKTHSEWWIVRYQFSKWFRRRKSPEGEKKMGEGDQS</sequence>
<reference evidence="2" key="1">
    <citation type="journal article" date="2023" name="Mol. Phylogenet. Evol.">
        <title>Genome-scale phylogeny and comparative genomics of the fungal order Sordariales.</title>
        <authorList>
            <person name="Hensen N."/>
            <person name="Bonometti L."/>
            <person name="Westerberg I."/>
            <person name="Brannstrom I.O."/>
            <person name="Guillou S."/>
            <person name="Cros-Aarteil S."/>
            <person name="Calhoun S."/>
            <person name="Haridas S."/>
            <person name="Kuo A."/>
            <person name="Mondo S."/>
            <person name="Pangilinan J."/>
            <person name="Riley R."/>
            <person name="LaButti K."/>
            <person name="Andreopoulos B."/>
            <person name="Lipzen A."/>
            <person name="Chen C."/>
            <person name="Yan M."/>
            <person name="Daum C."/>
            <person name="Ng V."/>
            <person name="Clum A."/>
            <person name="Steindorff A."/>
            <person name="Ohm R.A."/>
            <person name="Martin F."/>
            <person name="Silar P."/>
            <person name="Natvig D.O."/>
            <person name="Lalanne C."/>
            <person name="Gautier V."/>
            <person name="Ament-Velasquez S.L."/>
            <person name="Kruys A."/>
            <person name="Hutchinson M.I."/>
            <person name="Powell A.J."/>
            <person name="Barry K."/>
            <person name="Miller A.N."/>
            <person name="Grigoriev I.V."/>
            <person name="Debuchy R."/>
            <person name="Gladieux P."/>
            <person name="Hiltunen Thoren M."/>
            <person name="Johannesson H."/>
        </authorList>
    </citation>
    <scope>NUCLEOTIDE SEQUENCE</scope>
    <source>
        <strain evidence="2">FGSC 1904</strain>
    </source>
</reference>
<organism evidence="2 3">
    <name type="scientific">Sordaria brevicollis</name>
    <dbReference type="NCBI Taxonomy" id="83679"/>
    <lineage>
        <taxon>Eukaryota</taxon>
        <taxon>Fungi</taxon>
        <taxon>Dikarya</taxon>
        <taxon>Ascomycota</taxon>
        <taxon>Pezizomycotina</taxon>
        <taxon>Sordariomycetes</taxon>
        <taxon>Sordariomycetidae</taxon>
        <taxon>Sordariales</taxon>
        <taxon>Sordariaceae</taxon>
        <taxon>Sordaria</taxon>
    </lineage>
</organism>